<dbReference type="Gene3D" id="3.40.47.10">
    <property type="match status" value="2"/>
</dbReference>
<comment type="similarity">
    <text evidence="1">Belongs to the thiolase-like superfamily. Chalcone/stilbene synthases family.</text>
</comment>
<proteinExistence type="inferred from homology"/>
<dbReference type="AlphaFoldDB" id="A0A5P2C9T0"/>
<reference evidence="6 7" key="1">
    <citation type="submission" date="2018-05" db="EMBL/GenBank/DDBJ databases">
        <title>Streptomyces venezuelae.</title>
        <authorList>
            <person name="Kim W."/>
            <person name="Lee N."/>
            <person name="Cho B.-K."/>
        </authorList>
    </citation>
    <scope>NUCLEOTIDE SEQUENCE [LARGE SCALE GENOMIC DNA]</scope>
    <source>
        <strain evidence="6 7">ATCC 14584</strain>
    </source>
</reference>
<evidence type="ECO:0000313" key="6">
    <source>
        <dbReference type="EMBL" id="QES38608.1"/>
    </source>
</evidence>
<dbReference type="Pfam" id="PF00195">
    <property type="entry name" value="Chal_sti_synt_N"/>
    <property type="match status" value="1"/>
</dbReference>
<dbReference type="PANTHER" id="PTHR11877">
    <property type="entry name" value="HYDROXYMETHYLGLUTARYL-COA SYNTHASE"/>
    <property type="match status" value="1"/>
</dbReference>
<gene>
    <name evidence="6" type="ORF">DEJ48_39040</name>
</gene>
<dbReference type="Proteomes" id="UP000322927">
    <property type="component" value="Chromosome"/>
</dbReference>
<organism evidence="6 7">
    <name type="scientific">Streptomyces venezuelae</name>
    <dbReference type="NCBI Taxonomy" id="54571"/>
    <lineage>
        <taxon>Bacteria</taxon>
        <taxon>Bacillati</taxon>
        <taxon>Actinomycetota</taxon>
        <taxon>Actinomycetes</taxon>
        <taxon>Kitasatosporales</taxon>
        <taxon>Streptomycetaceae</taxon>
        <taxon>Streptomyces</taxon>
    </lineage>
</organism>
<dbReference type="PIRSF" id="PIRSF000451">
    <property type="entry name" value="PKS_III"/>
    <property type="match status" value="1"/>
</dbReference>
<sequence length="420" mass="45539">MHQRGDIPHVLCECLTHATSYGPRNPCASEPRLVTTLVWRAVAASRGLAPRRPQTTYCMRRSESAPVAYVTRPSVEIPGYEISTADIVDDILRTMPEDTRAPSAAVVKRLASNLQIDTRSFVAPLKALSRPSTITERNNLAQPLMARMGTDAAQTAIKAAGLTNTDIDVIITSHSTTPATPGLDVHIINELQLRPDIRRMPATQLGCVGGAHALSWAAELVDAKPELRILIVISEALSTVYRSDKNDPAGIIYRLLFGDGAAACIVSSQPQGACLEITRTWQHVVPGTTDSYTLHTEPTGLHFTSEKWAPDGITHLMPPLWTWLRQDDKNWTPEVVIAHPGGPRILEDTLKGLNCTPQLLAHSWESLRTRGNLGGVAILDILARTADATPRHHSPTLLLGIGPGLAGAATQGQWHNPTNH</sequence>
<dbReference type="GO" id="GO:0016747">
    <property type="term" value="F:acyltransferase activity, transferring groups other than amino-acyl groups"/>
    <property type="evidence" value="ECO:0007669"/>
    <property type="project" value="InterPro"/>
</dbReference>
<evidence type="ECO:0000313" key="7">
    <source>
        <dbReference type="Proteomes" id="UP000322927"/>
    </source>
</evidence>
<protein>
    <submittedName>
        <fullName evidence="6">PhlD</fullName>
    </submittedName>
</protein>
<dbReference type="InterPro" id="IPR011141">
    <property type="entry name" value="Polyketide_synthase_type-III"/>
</dbReference>
<dbReference type="InterPro" id="IPR001099">
    <property type="entry name" value="Chalcone/stilbene_synt_N"/>
</dbReference>
<name>A0A5P2C9T0_STRVZ</name>
<feature type="domain" description="Chalcone/stilbene synthase C-terminal" evidence="5">
    <location>
        <begin position="277"/>
        <end position="405"/>
    </location>
</feature>
<accession>A0A5P2C9T0</accession>
<evidence type="ECO:0000256" key="2">
    <source>
        <dbReference type="ARBA" id="ARBA00022679"/>
    </source>
</evidence>
<dbReference type="GO" id="GO:0030639">
    <property type="term" value="P:polyketide biosynthetic process"/>
    <property type="evidence" value="ECO:0007669"/>
    <property type="project" value="TreeGrafter"/>
</dbReference>
<evidence type="ECO:0000259" key="5">
    <source>
        <dbReference type="Pfam" id="PF02797"/>
    </source>
</evidence>
<dbReference type="Pfam" id="PF02797">
    <property type="entry name" value="Chal_sti_synt_C"/>
    <property type="match status" value="1"/>
</dbReference>
<dbReference type="InterPro" id="IPR012328">
    <property type="entry name" value="Chalcone/stilbene_synt_C"/>
</dbReference>
<evidence type="ECO:0000256" key="3">
    <source>
        <dbReference type="PIRSR" id="PIRSR000451-1"/>
    </source>
</evidence>
<dbReference type="EMBL" id="CP029192">
    <property type="protein sequence ID" value="QES38608.1"/>
    <property type="molecule type" value="Genomic_DNA"/>
</dbReference>
<feature type="active site" description="Acyl-thioester intermediate" evidence="3">
    <location>
        <position position="207"/>
    </location>
</feature>
<keyword evidence="2" id="KW-0808">Transferase</keyword>
<dbReference type="PANTHER" id="PTHR11877:SF46">
    <property type="entry name" value="TYPE III POLYKETIDE SYNTHASE A"/>
    <property type="match status" value="1"/>
</dbReference>
<dbReference type="SUPFAM" id="SSF53901">
    <property type="entry name" value="Thiolase-like"/>
    <property type="match status" value="2"/>
</dbReference>
<feature type="domain" description="Chalcone/stilbene synthase N-terminal" evidence="4">
    <location>
        <begin position="131"/>
        <end position="270"/>
    </location>
</feature>
<dbReference type="InterPro" id="IPR016039">
    <property type="entry name" value="Thiolase-like"/>
</dbReference>
<evidence type="ECO:0000256" key="1">
    <source>
        <dbReference type="ARBA" id="ARBA00005531"/>
    </source>
</evidence>
<dbReference type="OrthoDB" id="4334218at2"/>
<evidence type="ECO:0000259" key="4">
    <source>
        <dbReference type="Pfam" id="PF00195"/>
    </source>
</evidence>